<gene>
    <name evidence="2" type="ordered locus">Deipr_2240</name>
</gene>
<dbReference type="EMBL" id="CP002537">
    <property type="protein sequence ID" value="ADY27366.1"/>
    <property type="molecule type" value="Genomic_DNA"/>
</dbReference>
<dbReference type="Gene3D" id="3.50.50.60">
    <property type="entry name" value="FAD/NAD(P)-binding domain"/>
    <property type="match status" value="1"/>
</dbReference>
<dbReference type="AlphaFoldDB" id="F0RPR0"/>
<keyword evidence="2" id="KW-0614">Plasmid</keyword>
<dbReference type="InterPro" id="IPR036188">
    <property type="entry name" value="FAD/NAD-bd_sf"/>
</dbReference>
<dbReference type="Proteomes" id="UP000007718">
    <property type="component" value="Plasmid pDEIPR01"/>
</dbReference>
<geneLocation type="plasmid" evidence="2 3">
    <name>pDEIPR01</name>
</geneLocation>
<sequence length="526" mass="57893">MSKTIKGGLSRRRFIEMMGAVGGSAAAYHAMTSLGFAQASTNAVPQLQGSGQGKSVLILGAGLAGMSSAFELSKIGYDVRILEFNDRAGGRCWTLRGGDTFTELGGETQQVKFQEGNYFNPGPWRIPYHHHTYMHYARQFGVKLEPFIQVNENAYIHRSGPGKKYRIREVRSDFYGNVAELLSKAVNAGALKEDLTGDDQDAMIEALSQWGALDDSARYVKGMVSSYHRGYAVDPGDRTDPGPGQPSDLIPREELLKDGYWQNIIDGLVYEHQQAIFQPVGGMDQMARAFEERTRDMITYQARVTGLTVTDSGVTATYQDAGGAEQQVQADYCICTIPLSVLSQINLQADPELVKATKEIAYAASFKAGLESRRFWETEEHIYGGVTYTDLPIAVTSYPSTGQNLAETGVLLAAYQFGPNALKYSGMTPDQRLKEVRSQYAQIHPQIEKDFISGVSVGWHRVPWSLGCYAPYSDEQRKGAYEVLSRRHGPLMLAGEHISYWNGWQEGALLSAMSAVKEIHGAAQAS</sequence>
<dbReference type="SUPFAM" id="SSF54373">
    <property type="entry name" value="FAD-linked reductases, C-terminal domain"/>
    <property type="match status" value="1"/>
</dbReference>
<dbReference type="GO" id="GO:0001716">
    <property type="term" value="F:L-amino-acid oxidase activity"/>
    <property type="evidence" value="ECO:0007669"/>
    <property type="project" value="UniProtKB-EC"/>
</dbReference>
<proteinExistence type="predicted"/>
<name>F0RPR0_DEIPM</name>
<dbReference type="PANTHER" id="PTHR10742:SF342">
    <property type="entry name" value="AMINE OXIDASE"/>
    <property type="match status" value="1"/>
</dbReference>
<dbReference type="HOGENOM" id="CLU_004498_8_3_0"/>
<keyword evidence="3" id="KW-1185">Reference proteome</keyword>
<protein>
    <submittedName>
        <fullName evidence="2">L-amino-acid oxidase</fullName>
        <ecNumber evidence="2">1.4.3.2</ecNumber>
    </submittedName>
</protein>
<dbReference type="InterPro" id="IPR050281">
    <property type="entry name" value="Flavin_monoamine_oxidase"/>
</dbReference>
<evidence type="ECO:0000313" key="3">
    <source>
        <dbReference type="Proteomes" id="UP000007718"/>
    </source>
</evidence>
<accession>F0RPR0</accession>
<dbReference type="SUPFAM" id="SSF51905">
    <property type="entry name" value="FAD/NAD(P)-binding domain"/>
    <property type="match status" value="1"/>
</dbReference>
<dbReference type="PROSITE" id="PS51318">
    <property type="entry name" value="TAT"/>
    <property type="match status" value="1"/>
</dbReference>
<dbReference type="Gene3D" id="1.20.1440.240">
    <property type="match status" value="1"/>
</dbReference>
<evidence type="ECO:0000259" key="1">
    <source>
        <dbReference type="Pfam" id="PF01593"/>
    </source>
</evidence>
<dbReference type="KEGG" id="dpt:Deipr_2240"/>
<dbReference type="InterPro" id="IPR006311">
    <property type="entry name" value="TAT_signal"/>
</dbReference>
<reference evidence="2 3" key="1">
    <citation type="submission" date="2011-02" db="EMBL/GenBank/DDBJ databases">
        <title>The complete sequence of plasmid1 of Deinococcus proteolyticus DSM 20540.</title>
        <authorList>
            <consortium name="US DOE Joint Genome Institute (JGI-PGF)"/>
            <person name="Lucas S."/>
            <person name="Copeland A."/>
            <person name="Lapidus A."/>
            <person name="Bruce D."/>
            <person name="Goodwin L."/>
            <person name="Pitluck S."/>
            <person name="Kyrpides N."/>
            <person name="Mavromatis K."/>
            <person name="Pagani I."/>
            <person name="Ivanova N."/>
            <person name="Ovchinnikova G."/>
            <person name="Zeytun A."/>
            <person name="Detter J.C."/>
            <person name="Han C."/>
            <person name="Land M."/>
            <person name="Hauser L."/>
            <person name="Markowitz V."/>
            <person name="Cheng J.-F."/>
            <person name="Hugenholtz P."/>
            <person name="Woyke T."/>
            <person name="Wu D."/>
            <person name="Pukall R."/>
            <person name="Steenblock K."/>
            <person name="Brambilla E."/>
            <person name="Klenk H.-P."/>
            <person name="Eisen J.A."/>
        </authorList>
    </citation>
    <scope>NUCLEOTIDE SEQUENCE [LARGE SCALE GENOMIC DNA]</scope>
    <source>
        <strain evidence="3">ATCC 35074 / DSM 20540 / JCM 6276 / NBRC 101906 / NCIMB 13154 / VKM Ac-1939 / CCM 2703 / MRP</strain>
        <plasmid evidence="3">Plasmid pDEIPR01</plasmid>
    </source>
</reference>
<dbReference type="Gene3D" id="3.90.660.10">
    <property type="match status" value="1"/>
</dbReference>
<dbReference type="InterPro" id="IPR002937">
    <property type="entry name" value="Amino_oxidase"/>
</dbReference>
<dbReference type="PANTHER" id="PTHR10742">
    <property type="entry name" value="FLAVIN MONOAMINE OXIDASE"/>
    <property type="match status" value="1"/>
</dbReference>
<keyword evidence="2" id="KW-0560">Oxidoreductase</keyword>
<dbReference type="GO" id="GO:0009063">
    <property type="term" value="P:amino acid catabolic process"/>
    <property type="evidence" value="ECO:0007669"/>
    <property type="project" value="TreeGrafter"/>
</dbReference>
<dbReference type="RefSeq" id="WP_013623098.1">
    <property type="nucleotide sequence ID" value="NC_015169.1"/>
</dbReference>
<organism evidence="2 3">
    <name type="scientific">Deinococcus proteolyticus (strain ATCC 35074 / DSM 20540 / JCM 6276 / NBRC 101906 / NCIMB 13154 / VKM Ac-1939 / CCM 2703 / MRP)</name>
    <dbReference type="NCBI Taxonomy" id="693977"/>
    <lineage>
        <taxon>Bacteria</taxon>
        <taxon>Thermotogati</taxon>
        <taxon>Deinococcota</taxon>
        <taxon>Deinococci</taxon>
        <taxon>Deinococcales</taxon>
        <taxon>Deinococcaceae</taxon>
        <taxon>Deinococcus</taxon>
    </lineage>
</organism>
<feature type="domain" description="Amine oxidase" evidence="1">
    <location>
        <begin position="63"/>
        <end position="519"/>
    </location>
</feature>
<dbReference type="Pfam" id="PF01593">
    <property type="entry name" value="Amino_oxidase"/>
    <property type="match status" value="1"/>
</dbReference>
<evidence type="ECO:0000313" key="2">
    <source>
        <dbReference type="EMBL" id="ADY27366.1"/>
    </source>
</evidence>
<dbReference type="OrthoDB" id="8845488at2"/>
<dbReference type="EC" id="1.4.3.2" evidence="2"/>